<evidence type="ECO:0000313" key="2">
    <source>
        <dbReference type="EMBL" id="AAK94098.1"/>
    </source>
</evidence>
<proteinExistence type="predicted"/>
<organismHost>
    <name type="scientific">Culex nigripalpus</name>
    <dbReference type="NCBI Taxonomy" id="42429"/>
</organismHost>
<evidence type="ECO:0000313" key="3">
    <source>
        <dbReference type="Proteomes" id="UP000006635"/>
    </source>
</evidence>
<dbReference type="GeneID" id="921885"/>
<feature type="compositionally biased region" description="Basic and acidic residues" evidence="1">
    <location>
        <begin position="212"/>
        <end position="231"/>
    </location>
</feature>
<dbReference type="KEGG" id="vg:921885"/>
<reference evidence="2 3" key="1">
    <citation type="journal article" date="2001" name="J. Virol.">
        <title>Genome sequence of a baculovirus pathogenic for Culex nigripalpus.</title>
        <authorList>
            <person name="Afonso C.L."/>
            <person name="Tulman E.R."/>
            <person name="Lu Z."/>
            <person name="Balinsky C.A."/>
            <person name="Moser B.A."/>
            <person name="Becnel J.J."/>
            <person name="Rock D.L."/>
            <person name="Kutish G.F."/>
        </authorList>
    </citation>
    <scope>NUCLEOTIDE SEQUENCE [LARGE SCALE GENOMIC DNA]</scope>
    <source>
        <strain evidence="3">Isolate Florida/1997</strain>
    </source>
</reference>
<dbReference type="EMBL" id="AF403738">
    <property type="protein sequence ID" value="AAK94098.1"/>
    <property type="molecule type" value="Genomic_DNA"/>
</dbReference>
<dbReference type="Proteomes" id="UP000006635">
    <property type="component" value="Segment"/>
</dbReference>
<accession>Q919P9</accession>
<organism evidence="2 3">
    <name type="scientific">Culex nigripalpus nucleopolyhedrovirus (isolate Florida/1997)</name>
    <name type="common">CuniNPV</name>
    <dbReference type="NCBI Taxonomy" id="645993"/>
    <lineage>
        <taxon>Viruses</taxon>
        <taxon>Viruses incertae sedis</taxon>
        <taxon>Naldaviricetes</taxon>
        <taxon>Lefavirales</taxon>
        <taxon>Baculoviridae</taxon>
        <taxon>Deltabaculovirus</taxon>
    </lineage>
</organism>
<feature type="region of interest" description="Disordered" evidence="1">
    <location>
        <begin position="141"/>
        <end position="265"/>
    </location>
</feature>
<keyword evidence="3" id="KW-1185">Reference proteome</keyword>
<protein>
    <submittedName>
        <fullName evidence="2">Uncharacterized protein</fullName>
    </submittedName>
</protein>
<evidence type="ECO:0000256" key="1">
    <source>
        <dbReference type="SAM" id="MobiDB-lite"/>
    </source>
</evidence>
<name>Q919P9_NPVCO</name>
<gene>
    <name evidence="2" type="primary">CUN020</name>
</gene>
<feature type="compositionally biased region" description="Basic and acidic residues" evidence="1">
    <location>
        <begin position="244"/>
        <end position="265"/>
    </location>
</feature>
<feature type="compositionally biased region" description="Basic and acidic residues" evidence="1">
    <location>
        <begin position="166"/>
        <end position="178"/>
    </location>
</feature>
<sequence length="265" mass="29418">MNLLNIFSGKIESEIKSQIEKCIAKLQDAEVRSNIYTILEGLIANPPANMWLVNTYIERISPRLCQFFIGPLRKNITTVLYSRVVQFFAKRIISEARIPTAQEADAIVQLATHLLNSDLPAVAFEKIIAINSTDSGWQNFASSNFSPPAAPAKKVEEPDSAQVGREAVKRKLDFKDEMEAVPYDSTPSTTPSPPLEKRSKKPRRTKNQSAPQKHDPSEEPGAQHEGEKVEAKASVGNNLDNDDEPGKPSEHESTSDEPEAKRVKK</sequence>
<dbReference type="RefSeq" id="NP_203324.1">
    <property type="nucleotide sequence ID" value="NC_003084.1"/>
</dbReference>